<protein>
    <recommendedName>
        <fullName evidence="1">SPX domain-containing protein</fullName>
    </recommendedName>
</protein>
<name>A0A0J8TM73_COCIT</name>
<reference evidence="3" key="1">
    <citation type="journal article" date="2010" name="Genome Res.">
        <title>Population genomic sequencing of Coccidioides fungi reveals recent hybridization and transposon control.</title>
        <authorList>
            <person name="Neafsey D.E."/>
            <person name="Barker B.M."/>
            <person name="Sharpton T.J."/>
            <person name="Stajich J.E."/>
            <person name="Park D.J."/>
            <person name="Whiston E."/>
            <person name="Hung C.-Y."/>
            <person name="McMahan C."/>
            <person name="White J."/>
            <person name="Sykes S."/>
            <person name="Heiman D."/>
            <person name="Young S."/>
            <person name="Zeng Q."/>
            <person name="Abouelleil A."/>
            <person name="Aftuck L."/>
            <person name="Bessette D."/>
            <person name="Brown A."/>
            <person name="FitzGerald M."/>
            <person name="Lui A."/>
            <person name="Macdonald J.P."/>
            <person name="Priest M."/>
            <person name="Orbach M.J."/>
            <person name="Galgiani J.N."/>
            <person name="Kirkland T.N."/>
            <person name="Cole G.T."/>
            <person name="Birren B.W."/>
            <person name="Henn M.R."/>
            <person name="Taylor J.W."/>
            <person name="Rounsley S.D."/>
        </authorList>
    </citation>
    <scope>NUCLEOTIDE SEQUENCE [LARGE SCALE GENOMIC DNA]</scope>
    <source>
        <strain evidence="3">RMSCC 3703</strain>
    </source>
</reference>
<dbReference type="AlphaFoldDB" id="A0A0J8TM73"/>
<sequence>MKFAKELEQELVPEWRAKYLDYKVRKRSKPLPVRSGLSNRRPGLQVVVVLYSLEMILIRLASGALVSFSLSRIVERSRKVPPITVEVMRRATRNRLPVISSLMLRSYPKHGR</sequence>
<proteinExistence type="predicted"/>
<evidence type="ECO:0000259" key="1">
    <source>
        <dbReference type="PROSITE" id="PS51382"/>
    </source>
</evidence>
<dbReference type="InterPro" id="IPR004331">
    <property type="entry name" value="SPX_dom"/>
</dbReference>
<accession>A0A0J8TM73</accession>
<dbReference type="Pfam" id="PF03105">
    <property type="entry name" value="SPX"/>
    <property type="match status" value="1"/>
</dbReference>
<feature type="domain" description="SPX" evidence="1">
    <location>
        <begin position="1"/>
        <end position="112"/>
    </location>
</feature>
<dbReference type="PROSITE" id="PS51382">
    <property type="entry name" value="SPX"/>
    <property type="match status" value="1"/>
</dbReference>
<evidence type="ECO:0000313" key="2">
    <source>
        <dbReference type="EMBL" id="KMU74782.1"/>
    </source>
</evidence>
<organism evidence="2 3">
    <name type="scientific">Coccidioides immitis RMSCC 3703</name>
    <dbReference type="NCBI Taxonomy" id="454286"/>
    <lineage>
        <taxon>Eukaryota</taxon>
        <taxon>Fungi</taxon>
        <taxon>Dikarya</taxon>
        <taxon>Ascomycota</taxon>
        <taxon>Pezizomycotina</taxon>
        <taxon>Eurotiomycetes</taxon>
        <taxon>Eurotiomycetidae</taxon>
        <taxon>Onygenales</taxon>
        <taxon>Onygenaceae</taxon>
        <taxon>Coccidioides</taxon>
    </lineage>
</organism>
<evidence type="ECO:0000313" key="3">
    <source>
        <dbReference type="Proteomes" id="UP000054559"/>
    </source>
</evidence>
<dbReference type="Proteomes" id="UP000054559">
    <property type="component" value="Unassembled WGS sequence"/>
</dbReference>
<dbReference type="EMBL" id="DS268119">
    <property type="protein sequence ID" value="KMU74782.1"/>
    <property type="molecule type" value="Genomic_DNA"/>
</dbReference>
<gene>
    <name evidence="2" type="ORF">CISG_00712</name>
</gene>